<sequence>MISGNGTNLQAIIDACATQEMPAKVAAVISNEPAAYGLQRARDAGISTHVINHRDFDRRTDFDERLKGLIDALEPGLVVLAGFMRILGFDLTEHFLGRMMNIHPSLLPDYPGLNTHARVLADG</sequence>
<feature type="non-terminal residue" evidence="6">
    <location>
        <position position="123"/>
    </location>
</feature>
<dbReference type="EC" id="2.1.2.2" evidence="2"/>
<dbReference type="InterPro" id="IPR002376">
    <property type="entry name" value="Formyl_transf_N"/>
</dbReference>
<dbReference type="AlphaFoldDB" id="A0A381XYT7"/>
<accession>A0A381XYT7</accession>
<dbReference type="EMBL" id="UINC01016871">
    <property type="protein sequence ID" value="SVA69918.1"/>
    <property type="molecule type" value="Genomic_DNA"/>
</dbReference>
<dbReference type="GO" id="GO:0005829">
    <property type="term" value="C:cytosol"/>
    <property type="evidence" value="ECO:0007669"/>
    <property type="project" value="TreeGrafter"/>
</dbReference>
<name>A0A381XYT7_9ZZZZ</name>
<keyword evidence="3" id="KW-0808">Transferase</keyword>
<evidence type="ECO:0000259" key="5">
    <source>
        <dbReference type="Pfam" id="PF00551"/>
    </source>
</evidence>
<dbReference type="InterPro" id="IPR004607">
    <property type="entry name" value="GART"/>
</dbReference>
<dbReference type="GO" id="GO:0006189">
    <property type="term" value="P:'de novo' IMP biosynthetic process"/>
    <property type="evidence" value="ECO:0007669"/>
    <property type="project" value="InterPro"/>
</dbReference>
<feature type="domain" description="Formyl transferase N-terminal" evidence="5">
    <location>
        <begin position="1"/>
        <end position="123"/>
    </location>
</feature>
<dbReference type="SUPFAM" id="SSF53328">
    <property type="entry name" value="Formyltransferase"/>
    <property type="match status" value="1"/>
</dbReference>
<dbReference type="PANTHER" id="PTHR43369:SF2">
    <property type="entry name" value="PHOSPHORIBOSYLGLYCINAMIDE FORMYLTRANSFERASE"/>
    <property type="match status" value="1"/>
</dbReference>
<dbReference type="GO" id="GO:0004644">
    <property type="term" value="F:phosphoribosylglycinamide formyltransferase activity"/>
    <property type="evidence" value="ECO:0007669"/>
    <property type="project" value="UniProtKB-EC"/>
</dbReference>
<dbReference type="NCBIfam" id="TIGR00639">
    <property type="entry name" value="PurN"/>
    <property type="match status" value="1"/>
</dbReference>
<evidence type="ECO:0000256" key="1">
    <source>
        <dbReference type="ARBA" id="ARBA00005054"/>
    </source>
</evidence>
<dbReference type="InterPro" id="IPR036477">
    <property type="entry name" value="Formyl_transf_N_sf"/>
</dbReference>
<gene>
    <name evidence="6" type="ORF">METZ01_LOCUS122772</name>
</gene>
<evidence type="ECO:0000256" key="2">
    <source>
        <dbReference type="ARBA" id="ARBA00012254"/>
    </source>
</evidence>
<proteinExistence type="predicted"/>
<comment type="pathway">
    <text evidence="1">Purine metabolism; IMP biosynthesis via de novo pathway; N(2)-formyl-N(1)-(5-phospho-D-ribosyl)glycinamide from N(1)-(5-phospho-D-ribosyl)glycinamide (10-formyl THF route): step 1/1.</text>
</comment>
<reference evidence="6" key="1">
    <citation type="submission" date="2018-05" db="EMBL/GenBank/DDBJ databases">
        <authorList>
            <person name="Lanie J.A."/>
            <person name="Ng W.-L."/>
            <person name="Kazmierczak K.M."/>
            <person name="Andrzejewski T.M."/>
            <person name="Davidsen T.M."/>
            <person name="Wayne K.J."/>
            <person name="Tettelin H."/>
            <person name="Glass J.I."/>
            <person name="Rusch D."/>
            <person name="Podicherti R."/>
            <person name="Tsui H.-C.T."/>
            <person name="Winkler M.E."/>
        </authorList>
    </citation>
    <scope>NUCLEOTIDE SEQUENCE</scope>
</reference>
<keyword evidence="4" id="KW-0658">Purine biosynthesis</keyword>
<dbReference type="Gene3D" id="3.40.50.170">
    <property type="entry name" value="Formyl transferase, N-terminal domain"/>
    <property type="match status" value="1"/>
</dbReference>
<dbReference type="PANTHER" id="PTHR43369">
    <property type="entry name" value="PHOSPHORIBOSYLGLYCINAMIDE FORMYLTRANSFERASE"/>
    <property type="match status" value="1"/>
</dbReference>
<organism evidence="6">
    <name type="scientific">marine metagenome</name>
    <dbReference type="NCBI Taxonomy" id="408172"/>
    <lineage>
        <taxon>unclassified sequences</taxon>
        <taxon>metagenomes</taxon>
        <taxon>ecological metagenomes</taxon>
    </lineage>
</organism>
<protein>
    <recommendedName>
        <fullName evidence="2">phosphoribosylglycinamide formyltransferase 1</fullName>
        <ecNumber evidence="2">2.1.2.2</ecNumber>
    </recommendedName>
</protein>
<evidence type="ECO:0000256" key="4">
    <source>
        <dbReference type="ARBA" id="ARBA00022755"/>
    </source>
</evidence>
<evidence type="ECO:0000313" key="6">
    <source>
        <dbReference type="EMBL" id="SVA69918.1"/>
    </source>
</evidence>
<evidence type="ECO:0000256" key="3">
    <source>
        <dbReference type="ARBA" id="ARBA00022679"/>
    </source>
</evidence>
<dbReference type="Pfam" id="PF00551">
    <property type="entry name" value="Formyl_trans_N"/>
    <property type="match status" value="1"/>
</dbReference>